<dbReference type="Proteomes" id="UP000288102">
    <property type="component" value="Unassembled WGS sequence"/>
</dbReference>
<evidence type="ECO:0000313" key="2">
    <source>
        <dbReference type="Proteomes" id="UP000288102"/>
    </source>
</evidence>
<reference evidence="2" key="1">
    <citation type="journal article" date="2019" name="Syst. Appl. Microbiol.">
        <title>Flavobacterium circumlabens sp. nov. and Flavobacterium cupreum sp. nov., two psychrotrophic species isolated from Antarctic environmental samples.</title>
        <authorList>
            <person name="Kralova S."/>
            <person name="Busse H.-J."/>
            <person name="Svec P."/>
            <person name="Maslanova I."/>
            <person name="Stankova E."/>
            <person name="Bartak M."/>
            <person name="Sedlacek I."/>
        </authorList>
    </citation>
    <scope>NUCLEOTIDE SEQUENCE [LARGE SCALE GENOMIC DNA]</scope>
    <source>
        <strain evidence="2">CCM 8825</strain>
    </source>
</reference>
<protein>
    <submittedName>
        <fullName evidence="1">Uncharacterized protein</fullName>
    </submittedName>
</protein>
<accession>A0A434A1Z0</accession>
<dbReference type="RefSeq" id="WP_127340274.1">
    <property type="nucleotide sequence ID" value="NZ_QWDM01000017.1"/>
</dbReference>
<evidence type="ECO:0000313" key="1">
    <source>
        <dbReference type="EMBL" id="RUT68399.1"/>
    </source>
</evidence>
<sequence>MKIKTTFLFITFILILIITNCGEITSQKENSNNKRALNEIKKEPKIKHATITDANVLYVSVEDDGTIRNGYAEYLCEILREYRATTKIVKVIKASSLENLNNENGHGILLGEANCE</sequence>
<comment type="caution">
    <text evidence="1">The sequence shown here is derived from an EMBL/GenBank/DDBJ whole genome shotgun (WGS) entry which is preliminary data.</text>
</comment>
<gene>
    <name evidence="1" type="ORF">D0817_21020</name>
</gene>
<dbReference type="EMBL" id="QWDM01000017">
    <property type="protein sequence ID" value="RUT68399.1"/>
    <property type="molecule type" value="Genomic_DNA"/>
</dbReference>
<keyword evidence="2" id="KW-1185">Reference proteome</keyword>
<dbReference type="Gene3D" id="3.30.300.300">
    <property type="match status" value="1"/>
</dbReference>
<dbReference type="OrthoDB" id="8456061at2"/>
<proteinExistence type="predicted"/>
<name>A0A434A1Z0_9FLAO</name>
<organism evidence="1 2">
    <name type="scientific">Flavobacterium cupreum</name>
    <dbReference type="NCBI Taxonomy" id="2133766"/>
    <lineage>
        <taxon>Bacteria</taxon>
        <taxon>Pseudomonadati</taxon>
        <taxon>Bacteroidota</taxon>
        <taxon>Flavobacteriia</taxon>
        <taxon>Flavobacteriales</taxon>
        <taxon>Flavobacteriaceae</taxon>
        <taxon>Flavobacterium</taxon>
    </lineage>
</organism>
<dbReference type="AlphaFoldDB" id="A0A434A1Z0"/>